<dbReference type="OrthoDB" id="6439404at2759"/>
<gene>
    <name evidence="1" type="ORF">AVEN_108976_1</name>
</gene>
<dbReference type="EMBL" id="BGPR01000793">
    <property type="protein sequence ID" value="GBM35786.1"/>
    <property type="molecule type" value="Genomic_DNA"/>
</dbReference>
<keyword evidence="2" id="KW-1185">Reference proteome</keyword>
<evidence type="ECO:0000313" key="2">
    <source>
        <dbReference type="Proteomes" id="UP000499080"/>
    </source>
</evidence>
<sequence length="97" mass="11131">MLTRSPRSNLKMKLDDVNMILSTSLKEVLSSHIKDRIEDELVCNSCLENQVNQLGHECITLNHESRHSLHGDLAILSIDNKLLEKTLLIKMYKCLIM</sequence>
<comment type="caution">
    <text evidence="1">The sequence shown here is derived from an EMBL/GenBank/DDBJ whole genome shotgun (WGS) entry which is preliminary data.</text>
</comment>
<reference evidence="1 2" key="1">
    <citation type="journal article" date="2019" name="Sci. Rep.">
        <title>Orb-weaving spider Araneus ventricosus genome elucidates the spidroin gene catalogue.</title>
        <authorList>
            <person name="Kono N."/>
            <person name="Nakamura H."/>
            <person name="Ohtoshi R."/>
            <person name="Moran D.A.P."/>
            <person name="Shinohara A."/>
            <person name="Yoshida Y."/>
            <person name="Fujiwara M."/>
            <person name="Mori M."/>
            <person name="Tomita M."/>
            <person name="Arakawa K."/>
        </authorList>
    </citation>
    <scope>NUCLEOTIDE SEQUENCE [LARGE SCALE GENOMIC DNA]</scope>
</reference>
<evidence type="ECO:0000313" key="1">
    <source>
        <dbReference type="EMBL" id="GBM35786.1"/>
    </source>
</evidence>
<dbReference type="AlphaFoldDB" id="A0A4Y2F610"/>
<proteinExistence type="predicted"/>
<name>A0A4Y2F610_ARAVE</name>
<accession>A0A4Y2F610</accession>
<organism evidence="1 2">
    <name type="scientific">Araneus ventricosus</name>
    <name type="common">Orbweaver spider</name>
    <name type="synonym">Epeira ventricosa</name>
    <dbReference type="NCBI Taxonomy" id="182803"/>
    <lineage>
        <taxon>Eukaryota</taxon>
        <taxon>Metazoa</taxon>
        <taxon>Ecdysozoa</taxon>
        <taxon>Arthropoda</taxon>
        <taxon>Chelicerata</taxon>
        <taxon>Arachnida</taxon>
        <taxon>Araneae</taxon>
        <taxon>Araneomorphae</taxon>
        <taxon>Entelegynae</taxon>
        <taxon>Araneoidea</taxon>
        <taxon>Araneidae</taxon>
        <taxon>Araneus</taxon>
    </lineage>
</organism>
<protein>
    <submittedName>
        <fullName evidence="1">Uncharacterized protein</fullName>
    </submittedName>
</protein>
<dbReference type="Proteomes" id="UP000499080">
    <property type="component" value="Unassembled WGS sequence"/>
</dbReference>